<accession>A0A080ZWC1</accession>
<organism evidence="1 2">
    <name type="scientific">Phytophthora nicotianae P1976</name>
    <dbReference type="NCBI Taxonomy" id="1317066"/>
    <lineage>
        <taxon>Eukaryota</taxon>
        <taxon>Sar</taxon>
        <taxon>Stramenopiles</taxon>
        <taxon>Oomycota</taxon>
        <taxon>Peronosporomycetes</taxon>
        <taxon>Peronosporales</taxon>
        <taxon>Peronosporaceae</taxon>
        <taxon>Phytophthora</taxon>
    </lineage>
</organism>
<reference evidence="1 2" key="1">
    <citation type="submission" date="2013-11" db="EMBL/GenBank/DDBJ databases">
        <title>The Genome Sequence of Phytophthora parasitica P1976.</title>
        <authorList>
            <consortium name="The Broad Institute Genomics Platform"/>
            <person name="Russ C."/>
            <person name="Tyler B."/>
            <person name="Panabieres F."/>
            <person name="Shan W."/>
            <person name="Tripathy S."/>
            <person name="Grunwald N."/>
            <person name="Machado M."/>
            <person name="Johnson C.S."/>
            <person name="Walker B."/>
            <person name="Young S."/>
            <person name="Zeng Q."/>
            <person name="Gargeya S."/>
            <person name="Fitzgerald M."/>
            <person name="Haas B."/>
            <person name="Abouelleil A."/>
            <person name="Allen A.W."/>
            <person name="Alvarado L."/>
            <person name="Arachchi H.M."/>
            <person name="Berlin A.M."/>
            <person name="Chapman S.B."/>
            <person name="Gainer-Dewar J."/>
            <person name="Goldberg J."/>
            <person name="Griggs A."/>
            <person name="Gujja S."/>
            <person name="Hansen M."/>
            <person name="Howarth C."/>
            <person name="Imamovic A."/>
            <person name="Ireland A."/>
            <person name="Larimer J."/>
            <person name="McCowan C."/>
            <person name="Murphy C."/>
            <person name="Pearson M."/>
            <person name="Poon T.W."/>
            <person name="Priest M."/>
            <person name="Roberts A."/>
            <person name="Saif S."/>
            <person name="Shea T."/>
            <person name="Sisk P."/>
            <person name="Sykes S."/>
            <person name="Wortman J."/>
            <person name="Nusbaum C."/>
            <person name="Birren B."/>
        </authorList>
    </citation>
    <scope>NUCLEOTIDE SEQUENCE [LARGE SCALE GENOMIC DNA]</scope>
    <source>
        <strain evidence="1 2">P1976</strain>
    </source>
</reference>
<protein>
    <submittedName>
        <fullName evidence="1">Uncharacterized protein</fullName>
    </submittedName>
</protein>
<dbReference type="Proteomes" id="UP000028582">
    <property type="component" value="Unassembled WGS sequence"/>
</dbReference>
<sequence length="127" mass="14433">MCPEVCFESRWIITVFYLLAEHFDGYRIHKGIGSRWANLLREALFRLTELPLTILSALESPSGRILLLRALSFCGSAVWNRPISWLAASRRTSQAPSCSSCRRVNCQLCTLNEVVDVYCTFEVDALM</sequence>
<evidence type="ECO:0000313" key="1">
    <source>
        <dbReference type="EMBL" id="ETO70932.1"/>
    </source>
</evidence>
<proteinExistence type="predicted"/>
<dbReference type="EMBL" id="ANJA01002250">
    <property type="protein sequence ID" value="ETO70932.1"/>
    <property type="molecule type" value="Genomic_DNA"/>
</dbReference>
<comment type="caution">
    <text evidence="1">The sequence shown here is derived from an EMBL/GenBank/DDBJ whole genome shotgun (WGS) entry which is preliminary data.</text>
</comment>
<dbReference type="AlphaFoldDB" id="A0A080ZWC1"/>
<name>A0A080ZWC1_PHYNI</name>
<gene>
    <name evidence="1" type="ORF">F444_12677</name>
</gene>
<evidence type="ECO:0000313" key="2">
    <source>
        <dbReference type="Proteomes" id="UP000028582"/>
    </source>
</evidence>